<comment type="caution">
    <text evidence="2">The sequence shown here is derived from an EMBL/GenBank/DDBJ whole genome shotgun (WGS) entry which is preliminary data.</text>
</comment>
<name>A0A822YB11_NELNU</name>
<feature type="region of interest" description="Disordered" evidence="1">
    <location>
        <begin position="27"/>
        <end position="53"/>
    </location>
</feature>
<gene>
    <name evidence="2" type="ORF">HUJ06_028206</name>
</gene>
<accession>A0A822YB11</accession>
<reference evidence="2 3" key="1">
    <citation type="journal article" date="2020" name="Mol. Biol. Evol.">
        <title>Distinct Expression and Methylation Patterns for Genes with Different Fates following a Single Whole-Genome Duplication in Flowering Plants.</title>
        <authorList>
            <person name="Shi T."/>
            <person name="Rahmani R.S."/>
            <person name="Gugger P.F."/>
            <person name="Wang M."/>
            <person name="Li H."/>
            <person name="Zhang Y."/>
            <person name="Li Z."/>
            <person name="Wang Q."/>
            <person name="Van de Peer Y."/>
            <person name="Marchal K."/>
            <person name="Chen J."/>
        </authorList>
    </citation>
    <scope>NUCLEOTIDE SEQUENCE [LARGE SCALE GENOMIC DNA]</scope>
    <source>
        <tissue evidence="2">Leaf</tissue>
    </source>
</reference>
<dbReference type="AlphaFoldDB" id="A0A822YB11"/>
<evidence type="ECO:0000256" key="1">
    <source>
        <dbReference type="SAM" id="MobiDB-lite"/>
    </source>
</evidence>
<feature type="compositionally biased region" description="Basic and acidic residues" evidence="1">
    <location>
        <begin position="34"/>
        <end position="47"/>
    </location>
</feature>
<sequence>MKWRDYRVDKGWKEENKRQRDRRVVLPSITARSDCGRTSRHGGHDEGDGQGAEDDYHHAWMYGHWVVQEGMV</sequence>
<evidence type="ECO:0000313" key="3">
    <source>
        <dbReference type="Proteomes" id="UP000607653"/>
    </source>
</evidence>
<organism evidence="2 3">
    <name type="scientific">Nelumbo nucifera</name>
    <name type="common">Sacred lotus</name>
    <dbReference type="NCBI Taxonomy" id="4432"/>
    <lineage>
        <taxon>Eukaryota</taxon>
        <taxon>Viridiplantae</taxon>
        <taxon>Streptophyta</taxon>
        <taxon>Embryophyta</taxon>
        <taxon>Tracheophyta</taxon>
        <taxon>Spermatophyta</taxon>
        <taxon>Magnoliopsida</taxon>
        <taxon>Proteales</taxon>
        <taxon>Nelumbonaceae</taxon>
        <taxon>Nelumbo</taxon>
    </lineage>
</organism>
<evidence type="ECO:0000313" key="2">
    <source>
        <dbReference type="EMBL" id="DAD26738.1"/>
    </source>
</evidence>
<dbReference type="Proteomes" id="UP000607653">
    <property type="component" value="Unassembled WGS sequence"/>
</dbReference>
<keyword evidence="3" id="KW-1185">Reference proteome</keyword>
<protein>
    <submittedName>
        <fullName evidence="2">Uncharacterized protein</fullName>
    </submittedName>
</protein>
<proteinExistence type="predicted"/>
<dbReference type="EMBL" id="DUZY01000002">
    <property type="protein sequence ID" value="DAD26738.1"/>
    <property type="molecule type" value="Genomic_DNA"/>
</dbReference>